<dbReference type="Pfam" id="PF06140">
    <property type="entry name" value="Ifi-6-16"/>
    <property type="match status" value="1"/>
</dbReference>
<dbReference type="InterPro" id="IPR038213">
    <property type="entry name" value="IFI6/IFI27-like_sf"/>
</dbReference>
<feature type="transmembrane region" description="Helical" evidence="6">
    <location>
        <begin position="12"/>
        <end position="39"/>
    </location>
</feature>
<keyword evidence="8" id="KW-1185">Reference proteome</keyword>
<reference evidence="7" key="3">
    <citation type="submission" date="2025-09" db="UniProtKB">
        <authorList>
            <consortium name="Ensembl"/>
        </authorList>
    </citation>
    <scope>IDENTIFICATION</scope>
</reference>
<evidence type="ECO:0000256" key="3">
    <source>
        <dbReference type="ARBA" id="ARBA00022692"/>
    </source>
</evidence>
<proteinExistence type="inferred from homology"/>
<accession>A0A3P8UIP9</accession>
<dbReference type="AlphaFoldDB" id="A0A3P8UIP9"/>
<comment type="subcellular location">
    <subcellularLocation>
        <location evidence="1">Membrane</location>
        <topology evidence="1">Multi-pass membrane protein</topology>
    </subcellularLocation>
</comment>
<evidence type="ECO:0000256" key="4">
    <source>
        <dbReference type="ARBA" id="ARBA00022989"/>
    </source>
</evidence>
<dbReference type="Ensembl" id="ENSCSET00000000179.1">
    <property type="protein sequence ID" value="ENSCSEP00000000155.1"/>
    <property type="gene ID" value="ENSCSEG00000000139.1"/>
</dbReference>
<dbReference type="PANTHER" id="PTHR16932">
    <property type="entry name" value="INTERFERON ALPHA-INDUCIBLE PROTEIN 27"/>
    <property type="match status" value="1"/>
</dbReference>
<evidence type="ECO:0000256" key="6">
    <source>
        <dbReference type="SAM" id="Phobius"/>
    </source>
</evidence>
<comment type="similarity">
    <text evidence="2">Belongs to the IFI6/IFI27 family.</text>
</comment>
<dbReference type="Proteomes" id="UP000265120">
    <property type="component" value="Chromosome 1"/>
</dbReference>
<feature type="transmembrane region" description="Helical" evidence="6">
    <location>
        <begin position="46"/>
        <end position="66"/>
    </location>
</feature>
<evidence type="ECO:0000313" key="8">
    <source>
        <dbReference type="Proteomes" id="UP000265120"/>
    </source>
</evidence>
<organism evidence="7 8">
    <name type="scientific">Cynoglossus semilaevis</name>
    <name type="common">Tongue sole</name>
    <dbReference type="NCBI Taxonomy" id="244447"/>
    <lineage>
        <taxon>Eukaryota</taxon>
        <taxon>Metazoa</taxon>
        <taxon>Chordata</taxon>
        <taxon>Craniata</taxon>
        <taxon>Vertebrata</taxon>
        <taxon>Euteleostomi</taxon>
        <taxon>Actinopterygii</taxon>
        <taxon>Neopterygii</taxon>
        <taxon>Teleostei</taxon>
        <taxon>Neoteleostei</taxon>
        <taxon>Acanthomorphata</taxon>
        <taxon>Carangaria</taxon>
        <taxon>Pleuronectiformes</taxon>
        <taxon>Pleuronectoidei</taxon>
        <taxon>Cynoglossidae</taxon>
        <taxon>Cynoglossinae</taxon>
        <taxon>Cynoglossus</taxon>
    </lineage>
</organism>
<dbReference type="InterPro" id="IPR009311">
    <property type="entry name" value="IFI6/IFI27-like"/>
</dbReference>
<dbReference type="Gene3D" id="6.10.110.10">
    <property type="match status" value="2"/>
</dbReference>
<dbReference type="OMA" id="WMSSAAI"/>
<evidence type="ECO:0000256" key="2">
    <source>
        <dbReference type="ARBA" id="ARBA00007262"/>
    </source>
</evidence>
<name>A0A3P8UIP9_CYNSE</name>
<dbReference type="GO" id="GO:0016020">
    <property type="term" value="C:membrane"/>
    <property type="evidence" value="ECO:0007669"/>
    <property type="project" value="UniProtKB-SubCell"/>
</dbReference>
<reference evidence="7" key="2">
    <citation type="submission" date="2025-08" db="UniProtKB">
        <authorList>
            <consortium name="Ensembl"/>
        </authorList>
    </citation>
    <scope>IDENTIFICATION</scope>
</reference>
<protein>
    <submittedName>
        <fullName evidence="7">Uncharacterized protein</fullName>
    </submittedName>
</protein>
<evidence type="ECO:0000313" key="7">
    <source>
        <dbReference type="Ensembl" id="ENSCSEP00000000155.1"/>
    </source>
</evidence>
<dbReference type="PANTHER" id="PTHR16932:SF18">
    <property type="entry name" value="INTERFERON, ALPHA-INDUCIBLE PROTEIN 27-LIKE 2"/>
    <property type="match status" value="1"/>
</dbReference>
<reference evidence="7 8" key="1">
    <citation type="journal article" date="2014" name="Nat. Genet.">
        <title>Whole-genome sequence of a flatfish provides insights into ZW sex chromosome evolution and adaptation to a benthic lifestyle.</title>
        <authorList>
            <person name="Chen S."/>
            <person name="Zhang G."/>
            <person name="Shao C."/>
            <person name="Huang Q."/>
            <person name="Liu G."/>
            <person name="Zhang P."/>
            <person name="Song W."/>
            <person name="An N."/>
            <person name="Chalopin D."/>
            <person name="Volff J.N."/>
            <person name="Hong Y."/>
            <person name="Li Q."/>
            <person name="Sha Z."/>
            <person name="Zhou H."/>
            <person name="Xie M."/>
            <person name="Yu Q."/>
            <person name="Liu Y."/>
            <person name="Xiang H."/>
            <person name="Wang N."/>
            <person name="Wu K."/>
            <person name="Yang C."/>
            <person name="Zhou Q."/>
            <person name="Liao X."/>
            <person name="Yang L."/>
            <person name="Hu Q."/>
            <person name="Zhang J."/>
            <person name="Meng L."/>
            <person name="Jin L."/>
            <person name="Tian Y."/>
            <person name="Lian J."/>
            <person name="Yang J."/>
            <person name="Miao G."/>
            <person name="Liu S."/>
            <person name="Liang Z."/>
            <person name="Yan F."/>
            <person name="Li Y."/>
            <person name="Sun B."/>
            <person name="Zhang H."/>
            <person name="Zhang J."/>
            <person name="Zhu Y."/>
            <person name="Du M."/>
            <person name="Zhao Y."/>
            <person name="Schartl M."/>
            <person name="Tang Q."/>
            <person name="Wang J."/>
        </authorList>
    </citation>
    <scope>NUCLEOTIDE SEQUENCE</scope>
</reference>
<evidence type="ECO:0000256" key="1">
    <source>
        <dbReference type="ARBA" id="ARBA00004141"/>
    </source>
</evidence>
<keyword evidence="3 6" id="KW-0812">Transmembrane</keyword>
<dbReference type="InParanoid" id="A0A3P8UIP9"/>
<keyword evidence="4 6" id="KW-1133">Transmembrane helix</keyword>
<feature type="transmembrane region" description="Helical" evidence="6">
    <location>
        <begin position="72"/>
        <end position="91"/>
    </location>
</feature>
<evidence type="ECO:0000256" key="5">
    <source>
        <dbReference type="ARBA" id="ARBA00023136"/>
    </source>
</evidence>
<sequence>VLGAIGFGTVGAAAWMSSAAIASGGGIVSGSVVSVLTSLGKVGTPFVLGAIGFGTIGVTAGSYAAAWMSSAAIASGGGIVSGSAVSVLTSLGKVGSSLWRL</sequence>
<keyword evidence="5 6" id="KW-0472">Membrane</keyword>